<dbReference type="PANTHER" id="PTHR47755:SF1">
    <property type="entry name" value="CELL DIVISION PROTEIN FTSX"/>
    <property type="match status" value="1"/>
</dbReference>
<feature type="transmembrane region" description="Helical" evidence="6">
    <location>
        <begin position="20"/>
        <end position="41"/>
    </location>
</feature>
<evidence type="ECO:0000256" key="1">
    <source>
        <dbReference type="ARBA" id="ARBA00004651"/>
    </source>
</evidence>
<keyword evidence="3 6" id="KW-0812">Transmembrane</keyword>
<keyword evidence="4 6" id="KW-1133">Transmembrane helix</keyword>
<sequence>MMFRRRADLPFDHDATAAFLPAMIAMMVFLATLAFSGALVLDNLLDRWNRDIKGTLTVQVVPTDAGNAKATEARIDKTIRILEETPGVLRARALSDDELAALIEPWLGSTDLIADLPLPHLIDVTVSDAEPPDLVALSARLKKEIPGASVDDHRIWLSRVIRLADGLEMLARSVMALVALAAAVAVVYATRAGLAIHRGSIEILHLVGARDGYIARQYALRALWLGIEGAAIGFGLAAPVLIGLGAMAKTLQGGLLAEVSFGAPHWVVLGLVPVTAALLAAAAAFLTVLRTLSRML</sequence>
<organism evidence="8">
    <name type="scientific">uncultured Alphaproteobacteria bacterium</name>
    <dbReference type="NCBI Taxonomy" id="91750"/>
    <lineage>
        <taxon>Bacteria</taxon>
        <taxon>Pseudomonadati</taxon>
        <taxon>Pseudomonadota</taxon>
        <taxon>Alphaproteobacteria</taxon>
        <taxon>environmental samples</taxon>
    </lineage>
</organism>
<reference evidence="8" key="1">
    <citation type="submission" date="2016-04" db="EMBL/GenBank/DDBJ databases">
        <authorList>
            <person name="Evans L.H."/>
            <person name="Alamgir A."/>
            <person name="Owens N."/>
            <person name="Weber N.D."/>
            <person name="Virtaneva K."/>
            <person name="Barbian K."/>
            <person name="Babar A."/>
            <person name="Rosenke K."/>
        </authorList>
    </citation>
    <scope>NUCLEOTIDE SEQUENCE</scope>
    <source>
        <strain evidence="8">86</strain>
    </source>
</reference>
<dbReference type="AlphaFoldDB" id="A0A212JTW6"/>
<comment type="subcellular location">
    <subcellularLocation>
        <location evidence="1">Cell membrane</location>
        <topology evidence="1">Multi-pass membrane protein</topology>
    </subcellularLocation>
</comment>
<name>A0A212JTW6_9PROT</name>
<accession>A0A212JTW6</accession>
<evidence type="ECO:0000256" key="4">
    <source>
        <dbReference type="ARBA" id="ARBA00022989"/>
    </source>
</evidence>
<dbReference type="EMBL" id="FLUO01000001">
    <property type="protein sequence ID" value="SBW02827.1"/>
    <property type="molecule type" value="Genomic_DNA"/>
</dbReference>
<feature type="transmembrane region" description="Helical" evidence="6">
    <location>
        <begin position="169"/>
        <end position="189"/>
    </location>
</feature>
<dbReference type="GO" id="GO:0051301">
    <property type="term" value="P:cell division"/>
    <property type="evidence" value="ECO:0007669"/>
    <property type="project" value="InterPro"/>
</dbReference>
<dbReference type="GO" id="GO:0032153">
    <property type="term" value="C:cell division site"/>
    <property type="evidence" value="ECO:0007669"/>
    <property type="project" value="TreeGrafter"/>
</dbReference>
<evidence type="ECO:0000313" key="8">
    <source>
        <dbReference type="EMBL" id="SBW02827.1"/>
    </source>
</evidence>
<keyword evidence="2" id="KW-1003">Cell membrane</keyword>
<evidence type="ECO:0000256" key="6">
    <source>
        <dbReference type="SAM" id="Phobius"/>
    </source>
</evidence>
<dbReference type="InterPro" id="IPR004513">
    <property type="entry name" value="FtsX"/>
</dbReference>
<feature type="domain" description="ABC3 transporter permease C-terminal" evidence="7">
    <location>
        <begin position="173"/>
        <end position="290"/>
    </location>
</feature>
<dbReference type="InterPro" id="IPR003838">
    <property type="entry name" value="ABC3_permease_C"/>
</dbReference>
<protein>
    <recommendedName>
        <fullName evidence="7">ABC3 transporter permease C-terminal domain-containing protein</fullName>
    </recommendedName>
</protein>
<dbReference type="Pfam" id="PF02687">
    <property type="entry name" value="FtsX"/>
    <property type="match status" value="1"/>
</dbReference>
<feature type="transmembrane region" description="Helical" evidence="6">
    <location>
        <begin position="266"/>
        <end position="289"/>
    </location>
</feature>
<proteinExistence type="predicted"/>
<keyword evidence="5 6" id="KW-0472">Membrane</keyword>
<evidence type="ECO:0000259" key="7">
    <source>
        <dbReference type="Pfam" id="PF02687"/>
    </source>
</evidence>
<evidence type="ECO:0000256" key="2">
    <source>
        <dbReference type="ARBA" id="ARBA00022475"/>
    </source>
</evidence>
<dbReference type="PANTHER" id="PTHR47755">
    <property type="entry name" value="CELL DIVISION PROTEIN FTSX"/>
    <property type="match status" value="1"/>
</dbReference>
<dbReference type="GO" id="GO:0005886">
    <property type="term" value="C:plasma membrane"/>
    <property type="evidence" value="ECO:0007669"/>
    <property type="project" value="UniProtKB-SubCell"/>
</dbReference>
<evidence type="ECO:0000256" key="5">
    <source>
        <dbReference type="ARBA" id="ARBA00023136"/>
    </source>
</evidence>
<evidence type="ECO:0000256" key="3">
    <source>
        <dbReference type="ARBA" id="ARBA00022692"/>
    </source>
</evidence>
<gene>
    <name evidence="8" type="ORF">KL86APRO_11646</name>
</gene>
<feature type="transmembrane region" description="Helical" evidence="6">
    <location>
        <begin position="222"/>
        <end position="246"/>
    </location>
</feature>